<proteinExistence type="predicted"/>
<keyword evidence="3" id="KW-0804">Transcription</keyword>
<evidence type="ECO:0000256" key="1">
    <source>
        <dbReference type="ARBA" id="ARBA00023015"/>
    </source>
</evidence>
<dbReference type="GO" id="GO:0003700">
    <property type="term" value="F:DNA-binding transcription factor activity"/>
    <property type="evidence" value="ECO:0007669"/>
    <property type="project" value="InterPro"/>
</dbReference>
<dbReference type="PRINTS" id="PR00032">
    <property type="entry name" value="HTHARAC"/>
</dbReference>
<dbReference type="CDD" id="cd06976">
    <property type="entry name" value="cupin_MtlR-like_N"/>
    <property type="match status" value="1"/>
</dbReference>
<dbReference type="Gene3D" id="2.60.120.10">
    <property type="entry name" value="Jelly Rolls"/>
    <property type="match status" value="1"/>
</dbReference>
<evidence type="ECO:0000313" key="5">
    <source>
        <dbReference type="EMBL" id="SDM69286.1"/>
    </source>
</evidence>
<dbReference type="GO" id="GO:0043565">
    <property type="term" value="F:sequence-specific DNA binding"/>
    <property type="evidence" value="ECO:0007669"/>
    <property type="project" value="InterPro"/>
</dbReference>
<dbReference type="PANTHER" id="PTHR43280:SF27">
    <property type="entry name" value="TRANSCRIPTIONAL REGULATOR MTLR"/>
    <property type="match status" value="1"/>
</dbReference>
<dbReference type="SUPFAM" id="SSF51182">
    <property type="entry name" value="RmlC-like cupins"/>
    <property type="match status" value="1"/>
</dbReference>
<evidence type="ECO:0000256" key="3">
    <source>
        <dbReference type="ARBA" id="ARBA00023163"/>
    </source>
</evidence>
<dbReference type="RefSeq" id="WP_093207246.1">
    <property type="nucleotide sequence ID" value="NZ_FNGS01000008.1"/>
</dbReference>
<sequence>MRSALRKSIENQVASFTMQELVAPHFDPNWHFHPHYQLFTVIEGTGTRFIGDNIQPFEPGDTVFLGPNIPHLWRSDPSYFQQGSVLQTRGVVVYFTEDFLGNDFFSRPEMHVLQGFFAESVRGFEIQASYRDSVRESMFNLLKANGFQAILQLLTLLDELSQSPDCQPIASFGYVNNHKVSETERMQKVHDYVLDHFRQDIRLDEVASLAGMSSSAFCRYFKTRTNRTFSEFVSEVRIGYACKLLIEGKSTVTQICYESGFNTISNFNRQFKDVTGMTPAQYQRAYR</sequence>
<dbReference type="InterPro" id="IPR018060">
    <property type="entry name" value="HTH_AraC"/>
</dbReference>
<dbReference type="SMART" id="SM00342">
    <property type="entry name" value="HTH_ARAC"/>
    <property type="match status" value="1"/>
</dbReference>
<dbReference type="SUPFAM" id="SSF46689">
    <property type="entry name" value="Homeodomain-like"/>
    <property type="match status" value="2"/>
</dbReference>
<dbReference type="InterPro" id="IPR020449">
    <property type="entry name" value="Tscrpt_reg_AraC-type_HTH"/>
</dbReference>
<evidence type="ECO:0000259" key="4">
    <source>
        <dbReference type="PROSITE" id="PS01124"/>
    </source>
</evidence>
<dbReference type="PROSITE" id="PS00041">
    <property type="entry name" value="HTH_ARAC_FAMILY_1"/>
    <property type="match status" value="1"/>
</dbReference>
<dbReference type="InterPro" id="IPR011051">
    <property type="entry name" value="RmlC_Cupin_sf"/>
</dbReference>
<evidence type="ECO:0000256" key="2">
    <source>
        <dbReference type="ARBA" id="ARBA00023125"/>
    </source>
</evidence>
<dbReference type="PROSITE" id="PS01124">
    <property type="entry name" value="HTH_ARAC_FAMILY_2"/>
    <property type="match status" value="1"/>
</dbReference>
<dbReference type="InterPro" id="IPR009057">
    <property type="entry name" value="Homeodomain-like_sf"/>
</dbReference>
<organism evidence="5 6">
    <name type="scientific">Siphonobacter aquaeclarae</name>
    <dbReference type="NCBI Taxonomy" id="563176"/>
    <lineage>
        <taxon>Bacteria</taxon>
        <taxon>Pseudomonadati</taxon>
        <taxon>Bacteroidota</taxon>
        <taxon>Cytophagia</taxon>
        <taxon>Cytophagales</taxon>
        <taxon>Cytophagaceae</taxon>
        <taxon>Siphonobacter</taxon>
    </lineage>
</organism>
<feature type="domain" description="HTH araC/xylS-type" evidence="4">
    <location>
        <begin position="187"/>
        <end position="285"/>
    </location>
</feature>
<keyword evidence="1" id="KW-0805">Transcription regulation</keyword>
<dbReference type="InterPro" id="IPR018062">
    <property type="entry name" value="HTH_AraC-typ_CS"/>
</dbReference>
<dbReference type="EMBL" id="FNGS01000008">
    <property type="protein sequence ID" value="SDM69286.1"/>
    <property type="molecule type" value="Genomic_DNA"/>
</dbReference>
<evidence type="ECO:0000313" key="6">
    <source>
        <dbReference type="Proteomes" id="UP000198901"/>
    </source>
</evidence>
<dbReference type="InterPro" id="IPR014710">
    <property type="entry name" value="RmlC-like_jellyroll"/>
</dbReference>
<protein>
    <submittedName>
        <fullName evidence="5">Transcriptional regulator, AraC family</fullName>
    </submittedName>
</protein>
<name>A0A1G9VB38_9BACT</name>
<dbReference type="Gene3D" id="1.10.10.60">
    <property type="entry name" value="Homeodomain-like"/>
    <property type="match status" value="2"/>
</dbReference>
<gene>
    <name evidence="5" type="ORF">SAMN04488090_4037</name>
</gene>
<dbReference type="STRING" id="563176.SAMN04488090_4037"/>
<dbReference type="AlphaFoldDB" id="A0A1G9VB38"/>
<keyword evidence="6" id="KW-1185">Reference proteome</keyword>
<dbReference type="Pfam" id="PF12833">
    <property type="entry name" value="HTH_18"/>
    <property type="match status" value="1"/>
</dbReference>
<dbReference type="Proteomes" id="UP000198901">
    <property type="component" value="Unassembled WGS sequence"/>
</dbReference>
<dbReference type="PANTHER" id="PTHR43280">
    <property type="entry name" value="ARAC-FAMILY TRANSCRIPTIONAL REGULATOR"/>
    <property type="match status" value="1"/>
</dbReference>
<dbReference type="Pfam" id="PF07883">
    <property type="entry name" value="Cupin_2"/>
    <property type="match status" value="1"/>
</dbReference>
<dbReference type="OrthoDB" id="792101at2"/>
<accession>A0A1G9VB38</accession>
<keyword evidence="2" id="KW-0238">DNA-binding</keyword>
<dbReference type="InterPro" id="IPR013096">
    <property type="entry name" value="Cupin_2"/>
</dbReference>
<reference evidence="5 6" key="1">
    <citation type="submission" date="2016-10" db="EMBL/GenBank/DDBJ databases">
        <authorList>
            <person name="de Groot N.N."/>
        </authorList>
    </citation>
    <scope>NUCLEOTIDE SEQUENCE [LARGE SCALE GENOMIC DNA]</scope>
    <source>
        <strain evidence="5 6">DSM 21668</strain>
    </source>
</reference>